<evidence type="ECO:0000313" key="1">
    <source>
        <dbReference type="EMBL" id="ESR41766.1"/>
    </source>
</evidence>
<accession>V4SX63</accession>
<dbReference type="AlphaFoldDB" id="V4SX63"/>
<organism evidence="1 2">
    <name type="scientific">Citrus clementina</name>
    <name type="common">Clementine</name>
    <name type="synonym">Citrus deliciosa x Citrus sinensis</name>
    <dbReference type="NCBI Taxonomy" id="85681"/>
    <lineage>
        <taxon>Eukaryota</taxon>
        <taxon>Viridiplantae</taxon>
        <taxon>Streptophyta</taxon>
        <taxon>Embryophyta</taxon>
        <taxon>Tracheophyta</taxon>
        <taxon>Spermatophyta</taxon>
        <taxon>Magnoliopsida</taxon>
        <taxon>eudicotyledons</taxon>
        <taxon>Gunneridae</taxon>
        <taxon>Pentapetalae</taxon>
        <taxon>rosids</taxon>
        <taxon>malvids</taxon>
        <taxon>Sapindales</taxon>
        <taxon>Rutaceae</taxon>
        <taxon>Aurantioideae</taxon>
        <taxon>Citrus</taxon>
    </lineage>
</organism>
<evidence type="ECO:0000313" key="2">
    <source>
        <dbReference type="Proteomes" id="UP000030687"/>
    </source>
</evidence>
<dbReference type="Pfam" id="PF14009">
    <property type="entry name" value="PADRE"/>
    <property type="match status" value="1"/>
</dbReference>
<proteinExistence type="predicted"/>
<sequence>MCSVSRENDVLKLVYPGGFVELYRSPITAAQVMKRNPRHCVTRPDVFKFPWIVVRPESILKPGRVFYVVPYHTIRLLLQSKGHDRDEQENFSGFSPRPKVTERKYYYRLQYDDDDDHHDDDHHHQFHRLVKKDNFGTEYPENYKVNIKCDDAAAVGTGDQKYQRKFYRKQSVTSCQQRDSVVVSPKKQQEVKKWQNYVGPHQNEQQSEEEAYLLLENVHKVDEELLPRAGLKSCLKKHNNNNNNIAKSRGLRVRFVLDQD</sequence>
<dbReference type="EMBL" id="KI536861">
    <property type="protein sequence ID" value="ESR41766.1"/>
    <property type="molecule type" value="Genomic_DNA"/>
</dbReference>
<name>V4SX63_CITCL</name>
<protein>
    <submittedName>
        <fullName evidence="1">Uncharacterized protein</fullName>
    </submittedName>
</protein>
<dbReference type="InParanoid" id="V4SX63"/>
<dbReference type="Gramene" id="ESR41766">
    <property type="protein sequence ID" value="ESR41766"/>
    <property type="gene ID" value="CICLE_v10013422mg"/>
</dbReference>
<dbReference type="Proteomes" id="UP000030687">
    <property type="component" value="Unassembled WGS sequence"/>
</dbReference>
<keyword evidence="2" id="KW-1185">Reference proteome</keyword>
<dbReference type="InterPro" id="IPR025322">
    <property type="entry name" value="PADRE_dom"/>
</dbReference>
<dbReference type="KEGG" id="cic:CICLE_v10013422mg"/>
<dbReference type="PANTHER" id="PTHR33052">
    <property type="entry name" value="DUF4228 DOMAIN PROTEIN-RELATED"/>
    <property type="match status" value="1"/>
</dbReference>
<gene>
    <name evidence="1" type="ORF">CICLE_v10013422mg</name>
</gene>
<dbReference type="eggNOG" id="ENOG502S2UZ">
    <property type="taxonomic scope" value="Eukaryota"/>
</dbReference>
<reference evidence="1 2" key="1">
    <citation type="submission" date="2013-10" db="EMBL/GenBank/DDBJ databases">
        <authorList>
            <consortium name="International Citrus Genome Consortium"/>
            <person name="Jenkins J."/>
            <person name="Schmutz J."/>
            <person name="Prochnik S."/>
            <person name="Rokhsar D."/>
            <person name="Gmitter F."/>
            <person name="Ollitrault P."/>
            <person name="Machado M."/>
            <person name="Talon M."/>
            <person name="Wincker P."/>
            <person name="Jaillon O."/>
            <person name="Morgante M."/>
        </authorList>
    </citation>
    <scope>NUCLEOTIDE SEQUENCE</scope>
    <source>
        <strain evidence="2">cv. Clemenules</strain>
    </source>
</reference>